<evidence type="ECO:0000259" key="2">
    <source>
        <dbReference type="PROSITE" id="PS50168"/>
    </source>
</evidence>
<dbReference type="EMBL" id="CAJOBA010032946">
    <property type="protein sequence ID" value="CAF3965329.1"/>
    <property type="molecule type" value="Genomic_DNA"/>
</dbReference>
<keyword evidence="1" id="KW-0812">Transmembrane</keyword>
<evidence type="ECO:0000313" key="6">
    <source>
        <dbReference type="EMBL" id="CAF4024673.1"/>
    </source>
</evidence>
<dbReference type="OrthoDB" id="10037630at2759"/>
<accession>A0A815AC60</accession>
<keyword evidence="1" id="KW-1133">Transmembrane helix</keyword>
<dbReference type="Proteomes" id="UP000682733">
    <property type="component" value="Unassembled WGS sequence"/>
</dbReference>
<evidence type="ECO:0000256" key="1">
    <source>
        <dbReference type="SAM" id="Phobius"/>
    </source>
</evidence>
<evidence type="ECO:0000313" key="4">
    <source>
        <dbReference type="EMBL" id="CAF1253670.1"/>
    </source>
</evidence>
<protein>
    <recommendedName>
        <fullName evidence="2">DED domain-containing protein</fullName>
    </recommendedName>
</protein>
<name>A0A815AC60_9BILA</name>
<dbReference type="GO" id="GO:0042981">
    <property type="term" value="P:regulation of apoptotic process"/>
    <property type="evidence" value="ECO:0007669"/>
    <property type="project" value="InterPro"/>
</dbReference>
<evidence type="ECO:0000313" key="3">
    <source>
        <dbReference type="EMBL" id="CAF1154892.1"/>
    </source>
</evidence>
<comment type="caution">
    <text evidence="4">The sequence shown here is derived from an EMBL/GenBank/DDBJ whole genome shotgun (WGS) entry which is preliminary data.</text>
</comment>
<feature type="domain" description="DED" evidence="2">
    <location>
        <begin position="19"/>
        <end position="99"/>
    </location>
</feature>
<reference evidence="4" key="1">
    <citation type="submission" date="2021-02" db="EMBL/GenBank/DDBJ databases">
        <authorList>
            <person name="Nowell W R."/>
        </authorList>
    </citation>
    <scope>NUCLEOTIDE SEQUENCE</scope>
</reference>
<dbReference type="EMBL" id="CAJOBC010015610">
    <property type="protein sequence ID" value="CAF4024673.1"/>
    <property type="molecule type" value="Genomic_DNA"/>
</dbReference>
<feature type="transmembrane region" description="Helical" evidence="1">
    <location>
        <begin position="188"/>
        <end position="208"/>
    </location>
</feature>
<gene>
    <name evidence="4" type="ORF">GPM918_LOCUS26256</name>
    <name evidence="3" type="ORF">OVA965_LOCUS21793</name>
    <name evidence="6" type="ORF">SRO942_LOCUS26372</name>
    <name evidence="5" type="ORF">TMI583_LOCUS22503</name>
</gene>
<dbReference type="EMBL" id="CAJNOK010012059">
    <property type="protein sequence ID" value="CAF1154892.1"/>
    <property type="molecule type" value="Genomic_DNA"/>
</dbReference>
<evidence type="ECO:0000313" key="5">
    <source>
        <dbReference type="EMBL" id="CAF3965329.1"/>
    </source>
</evidence>
<evidence type="ECO:0000313" key="7">
    <source>
        <dbReference type="Proteomes" id="UP000663829"/>
    </source>
</evidence>
<dbReference type="Gene3D" id="1.10.533.10">
    <property type="entry name" value="Death Domain, Fas"/>
    <property type="match status" value="1"/>
</dbReference>
<dbReference type="Proteomes" id="UP000677228">
    <property type="component" value="Unassembled WGS sequence"/>
</dbReference>
<dbReference type="Proteomes" id="UP000663829">
    <property type="component" value="Unassembled WGS sequence"/>
</dbReference>
<sequence>MSMPSTTTTTPQCMEESIDFRAVLLKIQEDLSNDDRRKLHFLFGENIPRRLRDDPSVGGTLSLLESLFDHAKISNDDFMYLIKAFDKIGCEAAAKRLKAHRQQSEQKWQTLDEDRPSSYSLMDEAMKAIQGDIIVTNATVHEHLLNSQDDTKHKKQPDLILSTQKLAAVNRRRKSALLSLLKRHCRCLVFAIAALAVISILIAVIINLKKTRDDYRAASLKLKSGMYRRASYRFI</sequence>
<dbReference type="AlphaFoldDB" id="A0A815AC60"/>
<dbReference type="InterPro" id="IPR011029">
    <property type="entry name" value="DEATH-like_dom_sf"/>
</dbReference>
<dbReference type="Pfam" id="PF01335">
    <property type="entry name" value="DED"/>
    <property type="match status" value="1"/>
</dbReference>
<dbReference type="PROSITE" id="PS50168">
    <property type="entry name" value="DED"/>
    <property type="match status" value="1"/>
</dbReference>
<keyword evidence="7" id="KW-1185">Reference proteome</keyword>
<dbReference type="EMBL" id="CAJNOQ010010502">
    <property type="protein sequence ID" value="CAF1253670.1"/>
    <property type="molecule type" value="Genomic_DNA"/>
</dbReference>
<keyword evidence="1" id="KW-0472">Membrane</keyword>
<dbReference type="SUPFAM" id="SSF47986">
    <property type="entry name" value="DEATH domain"/>
    <property type="match status" value="1"/>
</dbReference>
<proteinExistence type="predicted"/>
<dbReference type="Proteomes" id="UP000681722">
    <property type="component" value="Unassembled WGS sequence"/>
</dbReference>
<organism evidence="4 7">
    <name type="scientific">Didymodactylos carnosus</name>
    <dbReference type="NCBI Taxonomy" id="1234261"/>
    <lineage>
        <taxon>Eukaryota</taxon>
        <taxon>Metazoa</taxon>
        <taxon>Spiralia</taxon>
        <taxon>Gnathifera</taxon>
        <taxon>Rotifera</taxon>
        <taxon>Eurotatoria</taxon>
        <taxon>Bdelloidea</taxon>
        <taxon>Philodinida</taxon>
        <taxon>Philodinidae</taxon>
        <taxon>Didymodactylos</taxon>
    </lineage>
</organism>
<dbReference type="InterPro" id="IPR001875">
    <property type="entry name" value="DED_dom"/>
</dbReference>